<accession>A0A540WYE0</accession>
<dbReference type="OrthoDB" id="5514875at2"/>
<evidence type="ECO:0000256" key="1">
    <source>
        <dbReference type="SAM" id="Phobius"/>
    </source>
</evidence>
<feature type="transmembrane region" description="Helical" evidence="1">
    <location>
        <begin position="197"/>
        <end position="219"/>
    </location>
</feature>
<name>A0A540WYE0_9BACT</name>
<keyword evidence="1" id="KW-0472">Membrane</keyword>
<keyword evidence="3" id="KW-1185">Reference proteome</keyword>
<keyword evidence="1" id="KW-1133">Transmembrane helix</keyword>
<proteinExistence type="predicted"/>
<sequence>MPPRPPPAGPSTSTGFVTDVSRLLGAFRWAFMPLGLLALVAVGVHAAADTLDDRLVAVVDRVDAAFDGLVGRYDVTAPMVEWVSLELRTRIARILALTWELAADLVLALPALGYREATAAAVKPAESWRAALEGQEAKPSWRALWQRCLRQPTPMRWLRPLATAAVVVAGACTVAKLMQGTVYLSWRELMGDQVADWGARGLAVGALVGVLATLGWRAVLRNLQHADAACAQERGRRAFTRGLLGCAVVVPLALAAVLDATPLVSFLR</sequence>
<reference evidence="2 3" key="1">
    <citation type="submission" date="2019-06" db="EMBL/GenBank/DDBJ databases">
        <authorList>
            <person name="Livingstone P."/>
            <person name="Whitworth D."/>
        </authorList>
    </citation>
    <scope>NUCLEOTIDE SEQUENCE [LARGE SCALE GENOMIC DNA]</scope>
    <source>
        <strain evidence="2 3">AM401</strain>
    </source>
</reference>
<comment type="caution">
    <text evidence="2">The sequence shown here is derived from an EMBL/GenBank/DDBJ whole genome shotgun (WGS) entry which is preliminary data.</text>
</comment>
<keyword evidence="1" id="KW-0812">Transmembrane</keyword>
<feature type="transmembrane region" description="Helical" evidence="1">
    <location>
        <begin position="26"/>
        <end position="48"/>
    </location>
</feature>
<organism evidence="2 3">
    <name type="scientific">Myxococcus llanfairpwllgwyngyllgogerychwyrndrobwllllantysiliogogogochensis</name>
    <dbReference type="NCBI Taxonomy" id="2590453"/>
    <lineage>
        <taxon>Bacteria</taxon>
        <taxon>Pseudomonadati</taxon>
        <taxon>Myxococcota</taxon>
        <taxon>Myxococcia</taxon>
        <taxon>Myxococcales</taxon>
        <taxon>Cystobacterineae</taxon>
        <taxon>Myxococcaceae</taxon>
        <taxon>Myxococcus</taxon>
    </lineage>
</organism>
<dbReference type="EMBL" id="VIFM01000080">
    <property type="protein sequence ID" value="TQF14027.1"/>
    <property type="molecule type" value="Genomic_DNA"/>
</dbReference>
<dbReference type="Proteomes" id="UP000315369">
    <property type="component" value="Unassembled WGS sequence"/>
</dbReference>
<dbReference type="AlphaFoldDB" id="A0A540WYE0"/>
<feature type="transmembrane region" description="Helical" evidence="1">
    <location>
        <begin position="239"/>
        <end position="258"/>
    </location>
</feature>
<evidence type="ECO:0000313" key="2">
    <source>
        <dbReference type="EMBL" id="TQF14027.1"/>
    </source>
</evidence>
<gene>
    <name evidence="2" type="ORF">FJV41_20715</name>
</gene>
<dbReference type="RefSeq" id="WP_141644246.1">
    <property type="nucleotide sequence ID" value="NZ_VIFM01000080.1"/>
</dbReference>
<evidence type="ECO:0000313" key="3">
    <source>
        <dbReference type="Proteomes" id="UP000315369"/>
    </source>
</evidence>
<protein>
    <submittedName>
        <fullName evidence="2">Uncharacterized protein</fullName>
    </submittedName>
</protein>
<feature type="transmembrane region" description="Helical" evidence="1">
    <location>
        <begin position="157"/>
        <end position="177"/>
    </location>
</feature>